<evidence type="ECO:0000256" key="1">
    <source>
        <dbReference type="ARBA" id="ARBA00004442"/>
    </source>
</evidence>
<dbReference type="GO" id="GO:0009279">
    <property type="term" value="C:cell outer membrane"/>
    <property type="evidence" value="ECO:0007669"/>
    <property type="project" value="UniProtKB-SubCell"/>
</dbReference>
<dbReference type="AlphaFoldDB" id="A0A1N6N3S1"/>
<dbReference type="SUPFAM" id="SSF56935">
    <property type="entry name" value="Porins"/>
    <property type="match status" value="2"/>
</dbReference>
<dbReference type="InterPro" id="IPR036942">
    <property type="entry name" value="Beta-barrel_TonB_sf"/>
</dbReference>
<name>A0A1N6N3S1_9RHOO</name>
<evidence type="ECO:0000313" key="5">
    <source>
        <dbReference type="EMBL" id="SIP86708.1"/>
    </source>
</evidence>
<dbReference type="Gene3D" id="2.40.170.20">
    <property type="entry name" value="TonB-dependent receptor, beta-barrel domain"/>
    <property type="match status" value="1"/>
</dbReference>
<keyword evidence="4" id="KW-0732">Signal</keyword>
<dbReference type="OrthoDB" id="8540467at2"/>
<organism evidence="5 6">
    <name type="scientific">Aromatoleum tolulyticum</name>
    <dbReference type="NCBI Taxonomy" id="34027"/>
    <lineage>
        <taxon>Bacteria</taxon>
        <taxon>Pseudomonadati</taxon>
        <taxon>Pseudomonadota</taxon>
        <taxon>Betaproteobacteria</taxon>
        <taxon>Rhodocyclales</taxon>
        <taxon>Rhodocyclaceae</taxon>
        <taxon>Aromatoleum</taxon>
    </lineage>
</organism>
<gene>
    <name evidence="5" type="ORF">SAMN05421829_10151</name>
</gene>
<evidence type="ECO:0000256" key="2">
    <source>
        <dbReference type="ARBA" id="ARBA00023136"/>
    </source>
</evidence>
<comment type="subcellular location">
    <subcellularLocation>
        <location evidence="1">Cell outer membrane</location>
    </subcellularLocation>
</comment>
<keyword evidence="3" id="KW-0998">Cell outer membrane</keyword>
<evidence type="ECO:0000256" key="3">
    <source>
        <dbReference type="ARBA" id="ARBA00023237"/>
    </source>
</evidence>
<reference evidence="6" key="1">
    <citation type="submission" date="2017-01" db="EMBL/GenBank/DDBJ databases">
        <authorList>
            <person name="Varghese N."/>
            <person name="Submissions S."/>
        </authorList>
    </citation>
    <scope>NUCLEOTIDE SEQUENCE [LARGE SCALE GENOMIC DNA]</scope>
    <source>
        <strain evidence="6">ATCC 51758</strain>
    </source>
</reference>
<dbReference type="Proteomes" id="UP000186819">
    <property type="component" value="Unassembled WGS sequence"/>
</dbReference>
<dbReference type="NCBIfam" id="TIGR03509">
    <property type="entry name" value="OMP_MtrB_PioB"/>
    <property type="match status" value="1"/>
</dbReference>
<feature type="chain" id="PRO_5012568560" evidence="4">
    <location>
        <begin position="28"/>
        <end position="695"/>
    </location>
</feature>
<accession>A0A1N6N3S1</accession>
<evidence type="ECO:0000313" key="6">
    <source>
        <dbReference type="Proteomes" id="UP000186819"/>
    </source>
</evidence>
<dbReference type="EMBL" id="FTMD01000001">
    <property type="protein sequence ID" value="SIP86708.1"/>
    <property type="molecule type" value="Genomic_DNA"/>
</dbReference>
<keyword evidence="2" id="KW-0472">Membrane</keyword>
<proteinExistence type="predicted"/>
<feature type="signal peptide" evidence="4">
    <location>
        <begin position="1"/>
        <end position="27"/>
    </location>
</feature>
<dbReference type="Pfam" id="PF11854">
    <property type="entry name" value="MtrB_PioB"/>
    <property type="match status" value="1"/>
</dbReference>
<keyword evidence="6" id="KW-1185">Reference proteome</keyword>
<dbReference type="InterPro" id="IPR020016">
    <property type="entry name" value="Decahaem-assoc_OM_MtrB/PioB"/>
</dbReference>
<dbReference type="STRING" id="34027.SAMN05421829_10151"/>
<sequence length="695" mass="76808">MKTQHMHSLRLSAVAAGLLLAFGSASAQEMSAEELALLTRPESSVSVGAGYVGGSGSRFGLYTGLEDGDTAFLGNVDVNRRDDATGTWLRLKGRNLGLDNRDLRIDREQQGNWSYFLEYGQIERHDPLTFTTPVRGLGSTEQTVNVGGPMLSYTPEVKRETTTLGLGKQLGGGLSVQVRFRNEQKDGDRHFGFYDLGVGPKFAAEPIDQTTQEFEATLGYVGDRLQLSGGYLGSFFRNQDKALHLNGAIGAESAFNSHSISLPPDNEAHNVHLSGAYRFSPTTRGMFKVSYTQGLQNDSFAVPNTFGHDSLNGRVDTTLVTLGLASRPTSAMTLNANLRYEDRDDKTPRRQFFDPAVRFYTGSGFYHDTSRRTVTAKLDGTYRLPASVSLFGGVEWDERTREVPSSRSLDWRRKTTEWSARIGLRRSLAENLNGSLSYIHSDRSGGSYRTTSSYAFGDFFSGNGLIGGEPNLSTQYINPIHWADRSRDKAKLSLDWSPLETLAVQFAAQYSNDDYKSHKGSPAGNDRGKAVTYSADATWSLSDDSKLSAWVSQDDSRMLQRTVMGYDSSVPLYLWRADLRSEGTNAGLRAQIRATAKLALDAELRWADNRSEFKLRNAGGAAVPDITYRQTTLSLTADYALARDRGLKLQLMHDRWRVSDSTWTGEHVYVDGTTANSSADQSINFIGLSAYFKWI</sequence>
<dbReference type="RefSeq" id="WP_076600101.1">
    <property type="nucleotide sequence ID" value="NZ_FTMD01000001.1"/>
</dbReference>
<evidence type="ECO:0000256" key="4">
    <source>
        <dbReference type="SAM" id="SignalP"/>
    </source>
</evidence>
<protein>
    <submittedName>
        <fullName evidence="5">Decaheme-associated outer membrane protein, MtrB/PioB family</fullName>
    </submittedName>
</protein>